<accession>A0A090E9Z9</accession>
<dbReference type="AlphaFoldDB" id="A0A090E9Z9"/>
<name>A0A090E9Z9_MESPL</name>
<reference evidence="2" key="1">
    <citation type="submission" date="2014-08" db="EMBL/GenBank/DDBJ databases">
        <authorList>
            <person name="Moulin L."/>
        </authorList>
    </citation>
    <scope>NUCLEOTIDE SEQUENCE [LARGE SCALE GENOMIC DNA]</scope>
</reference>
<dbReference type="Proteomes" id="UP000045285">
    <property type="component" value="Unassembled WGS sequence"/>
</dbReference>
<evidence type="ECO:0000313" key="1">
    <source>
        <dbReference type="EMBL" id="CDX26750.1"/>
    </source>
</evidence>
<evidence type="ECO:0000313" key="2">
    <source>
        <dbReference type="Proteomes" id="UP000045285"/>
    </source>
</evidence>
<proteinExistence type="predicted"/>
<keyword evidence="2" id="KW-1185">Reference proteome</keyword>
<gene>
    <name evidence="1" type="ORF">MPL3356_60534</name>
</gene>
<sequence>MSTQQQPMVVGVDLGTTDLTVAHIRYPDGRTRPISRSRFELVLAEAAADRFDGLGAPIMDFYTR</sequence>
<protein>
    <submittedName>
        <fullName evidence="1">Uncharacterized protein</fullName>
    </submittedName>
</protein>
<organism evidence="1 2">
    <name type="scientific">Mesorhizobium plurifarium</name>
    <dbReference type="NCBI Taxonomy" id="69974"/>
    <lineage>
        <taxon>Bacteria</taxon>
        <taxon>Pseudomonadati</taxon>
        <taxon>Pseudomonadota</taxon>
        <taxon>Alphaproteobacteria</taxon>
        <taxon>Hyphomicrobiales</taxon>
        <taxon>Phyllobacteriaceae</taxon>
        <taxon>Mesorhizobium</taxon>
    </lineage>
</organism>
<dbReference type="EMBL" id="CCMZ01000056">
    <property type="protein sequence ID" value="CDX26750.1"/>
    <property type="molecule type" value="Genomic_DNA"/>
</dbReference>